<gene>
    <name evidence="1" type="ORF">KME07_20510</name>
</gene>
<reference evidence="1" key="2">
    <citation type="journal article" date="2022" name="Microbiol. Resour. Announc.">
        <title>Metagenome Sequencing to Explore Phylogenomics of Terrestrial Cyanobacteria.</title>
        <authorList>
            <person name="Ward R.D."/>
            <person name="Stajich J.E."/>
            <person name="Johansen J.R."/>
            <person name="Huntemann M."/>
            <person name="Clum A."/>
            <person name="Foster B."/>
            <person name="Foster B."/>
            <person name="Roux S."/>
            <person name="Palaniappan K."/>
            <person name="Varghese N."/>
            <person name="Mukherjee S."/>
            <person name="Reddy T.B.K."/>
            <person name="Daum C."/>
            <person name="Copeland A."/>
            <person name="Chen I.A."/>
            <person name="Ivanova N.N."/>
            <person name="Kyrpides N.C."/>
            <person name="Shapiro N."/>
            <person name="Eloe-Fadrosh E.A."/>
            <person name="Pietrasiak N."/>
        </authorList>
    </citation>
    <scope>NUCLEOTIDE SEQUENCE</scope>
    <source>
        <strain evidence="1">GSE-TBD4-15B</strain>
    </source>
</reference>
<accession>A0A951U6G4</accession>
<proteinExistence type="predicted"/>
<protein>
    <submittedName>
        <fullName evidence="1">Uncharacterized protein</fullName>
    </submittedName>
</protein>
<dbReference type="EMBL" id="JAHHHV010000080">
    <property type="protein sequence ID" value="MBW4467818.1"/>
    <property type="molecule type" value="Genomic_DNA"/>
</dbReference>
<organism evidence="1 2">
    <name type="scientific">Pegethrix bostrychoides GSE-TBD4-15B</name>
    <dbReference type="NCBI Taxonomy" id="2839662"/>
    <lineage>
        <taxon>Bacteria</taxon>
        <taxon>Bacillati</taxon>
        <taxon>Cyanobacteriota</taxon>
        <taxon>Cyanophyceae</taxon>
        <taxon>Oculatellales</taxon>
        <taxon>Oculatellaceae</taxon>
        <taxon>Pegethrix</taxon>
    </lineage>
</organism>
<sequence>MLNIKIFEVDHGFCAAIQNNDYQILIDCGYHSRSGFFPIRYLFGNSIRRLNYLIMPTFTEGSLTGFYDLVGHSLSNCFTIDHLLVNPFIDRSSLPELITRNFQTRHILRFLNDVCERFSSVERTVHLGDAKLSFFWNTYPEFLDFSNLSLVTFLSSKGVNILFPGNLKAEGWRTLLRNAKFREQLCQVNVLVASHYGQVEGYCSEVFNYCNPNLIIVANHNHHQTAPSAARQYRRQLQRVHRSGQFKVLTTQNVGMVTIQQSSNSLAQVITERSETYQLQPSETHQVEVSNPGNP</sequence>
<reference evidence="1" key="1">
    <citation type="submission" date="2021-05" db="EMBL/GenBank/DDBJ databases">
        <authorList>
            <person name="Pietrasiak N."/>
            <person name="Ward R."/>
            <person name="Stajich J.E."/>
            <person name="Kurbessoian T."/>
        </authorList>
    </citation>
    <scope>NUCLEOTIDE SEQUENCE</scope>
    <source>
        <strain evidence="1">GSE-TBD4-15B</strain>
    </source>
</reference>
<comment type="caution">
    <text evidence="1">The sequence shown here is derived from an EMBL/GenBank/DDBJ whole genome shotgun (WGS) entry which is preliminary data.</text>
</comment>
<dbReference type="Proteomes" id="UP000707356">
    <property type="component" value="Unassembled WGS sequence"/>
</dbReference>
<dbReference type="Gene3D" id="3.60.15.10">
    <property type="entry name" value="Ribonuclease Z/Hydroxyacylglutathione hydrolase-like"/>
    <property type="match status" value="1"/>
</dbReference>
<dbReference type="InterPro" id="IPR036866">
    <property type="entry name" value="RibonucZ/Hydroxyglut_hydro"/>
</dbReference>
<dbReference type="AlphaFoldDB" id="A0A951U6G4"/>
<evidence type="ECO:0000313" key="1">
    <source>
        <dbReference type="EMBL" id="MBW4467818.1"/>
    </source>
</evidence>
<name>A0A951U6G4_9CYAN</name>
<evidence type="ECO:0000313" key="2">
    <source>
        <dbReference type="Proteomes" id="UP000707356"/>
    </source>
</evidence>